<feature type="region of interest" description="Disordered" evidence="10">
    <location>
        <begin position="387"/>
        <end position="406"/>
    </location>
</feature>
<dbReference type="PANTHER" id="PTHR30511">
    <property type="entry name" value="ALANINE RACEMASE"/>
    <property type="match status" value="1"/>
</dbReference>
<dbReference type="Gene3D" id="3.20.20.10">
    <property type="entry name" value="Alanine racemase"/>
    <property type="match status" value="1"/>
</dbReference>
<evidence type="ECO:0000259" key="11">
    <source>
        <dbReference type="SMART" id="SM01005"/>
    </source>
</evidence>
<dbReference type="PROSITE" id="PS00395">
    <property type="entry name" value="ALANINE_RACEMASE"/>
    <property type="match status" value="1"/>
</dbReference>
<dbReference type="CDD" id="cd00430">
    <property type="entry name" value="PLPDE_III_AR"/>
    <property type="match status" value="1"/>
</dbReference>
<dbReference type="PRINTS" id="PR00992">
    <property type="entry name" value="ALARACEMASE"/>
</dbReference>
<accession>A0A7W6W8M3</accession>
<dbReference type="SUPFAM" id="SSF51419">
    <property type="entry name" value="PLP-binding barrel"/>
    <property type="match status" value="1"/>
</dbReference>
<comment type="function">
    <text evidence="7">Catalyzes the interconversion of L-alanine and D-alanine. May also act on other amino acids.</text>
</comment>
<evidence type="ECO:0000313" key="12">
    <source>
        <dbReference type="EMBL" id="MBB4264978.1"/>
    </source>
</evidence>
<dbReference type="AlphaFoldDB" id="A0A7W6W8M3"/>
<evidence type="ECO:0000256" key="7">
    <source>
        <dbReference type="HAMAP-Rule" id="MF_01201"/>
    </source>
</evidence>
<comment type="similarity">
    <text evidence="3 7">Belongs to the alanine racemase family.</text>
</comment>
<evidence type="ECO:0000256" key="4">
    <source>
        <dbReference type="ARBA" id="ARBA00013089"/>
    </source>
</evidence>
<comment type="pathway">
    <text evidence="7">Amino-acid biosynthesis; D-alanine biosynthesis; D-alanine from L-alanine: step 1/1.</text>
</comment>
<protein>
    <recommendedName>
        <fullName evidence="4 7">Alanine racemase</fullName>
        <ecNumber evidence="4 7">5.1.1.1</ecNumber>
    </recommendedName>
</protein>
<evidence type="ECO:0000256" key="9">
    <source>
        <dbReference type="PIRSR" id="PIRSR600821-52"/>
    </source>
</evidence>
<dbReference type="Proteomes" id="UP000554286">
    <property type="component" value="Unassembled WGS sequence"/>
</dbReference>
<evidence type="ECO:0000256" key="10">
    <source>
        <dbReference type="SAM" id="MobiDB-lite"/>
    </source>
</evidence>
<comment type="cofactor">
    <cofactor evidence="2 7 8">
        <name>pyridoxal 5'-phosphate</name>
        <dbReference type="ChEBI" id="CHEBI:597326"/>
    </cofactor>
</comment>
<organism evidence="12 13">
    <name type="scientific">Roseospira visakhapatnamensis</name>
    <dbReference type="NCBI Taxonomy" id="390880"/>
    <lineage>
        <taxon>Bacteria</taxon>
        <taxon>Pseudomonadati</taxon>
        <taxon>Pseudomonadota</taxon>
        <taxon>Alphaproteobacteria</taxon>
        <taxon>Rhodospirillales</taxon>
        <taxon>Rhodospirillaceae</taxon>
        <taxon>Roseospira</taxon>
    </lineage>
</organism>
<dbReference type="EC" id="5.1.1.1" evidence="4 7"/>
<dbReference type="GO" id="GO:0030632">
    <property type="term" value="P:D-alanine biosynthetic process"/>
    <property type="evidence" value="ECO:0007669"/>
    <property type="project" value="UniProtKB-UniRule"/>
</dbReference>
<comment type="catalytic activity">
    <reaction evidence="1 7">
        <text>L-alanine = D-alanine</text>
        <dbReference type="Rhea" id="RHEA:20249"/>
        <dbReference type="ChEBI" id="CHEBI:57416"/>
        <dbReference type="ChEBI" id="CHEBI:57972"/>
        <dbReference type="EC" id="5.1.1.1"/>
    </reaction>
</comment>
<evidence type="ECO:0000256" key="6">
    <source>
        <dbReference type="ARBA" id="ARBA00023235"/>
    </source>
</evidence>
<dbReference type="InterPro" id="IPR001608">
    <property type="entry name" value="Ala_racemase_N"/>
</dbReference>
<dbReference type="HAMAP" id="MF_01201">
    <property type="entry name" value="Ala_racemase"/>
    <property type="match status" value="1"/>
</dbReference>
<evidence type="ECO:0000256" key="3">
    <source>
        <dbReference type="ARBA" id="ARBA00007880"/>
    </source>
</evidence>
<dbReference type="Pfam" id="PF00842">
    <property type="entry name" value="Ala_racemase_C"/>
    <property type="match status" value="1"/>
</dbReference>
<dbReference type="SMART" id="SM01005">
    <property type="entry name" value="Ala_racemase_C"/>
    <property type="match status" value="1"/>
</dbReference>
<dbReference type="SUPFAM" id="SSF50621">
    <property type="entry name" value="Alanine racemase C-terminal domain-like"/>
    <property type="match status" value="1"/>
</dbReference>
<dbReference type="EMBL" id="JACIGK010000003">
    <property type="protein sequence ID" value="MBB4264978.1"/>
    <property type="molecule type" value="Genomic_DNA"/>
</dbReference>
<dbReference type="NCBIfam" id="TIGR00492">
    <property type="entry name" value="alr"/>
    <property type="match status" value="1"/>
</dbReference>
<dbReference type="GO" id="GO:0030170">
    <property type="term" value="F:pyridoxal phosphate binding"/>
    <property type="evidence" value="ECO:0007669"/>
    <property type="project" value="UniProtKB-UniRule"/>
</dbReference>
<dbReference type="UniPathway" id="UPA00042">
    <property type="reaction ID" value="UER00497"/>
</dbReference>
<feature type="domain" description="Alanine racemase C-terminal" evidence="11">
    <location>
        <begin position="260"/>
        <end position="387"/>
    </location>
</feature>
<evidence type="ECO:0000256" key="8">
    <source>
        <dbReference type="PIRSR" id="PIRSR600821-50"/>
    </source>
</evidence>
<proteinExistence type="inferred from homology"/>
<name>A0A7W6W8M3_9PROT</name>
<comment type="caution">
    <text evidence="12">The sequence shown here is derived from an EMBL/GenBank/DDBJ whole genome shotgun (WGS) entry which is preliminary data.</text>
</comment>
<evidence type="ECO:0000256" key="5">
    <source>
        <dbReference type="ARBA" id="ARBA00022898"/>
    </source>
</evidence>
<dbReference type="InterPro" id="IPR011079">
    <property type="entry name" value="Ala_racemase_C"/>
</dbReference>
<dbReference type="InterPro" id="IPR009006">
    <property type="entry name" value="Ala_racemase/Decarboxylase_C"/>
</dbReference>
<feature type="active site" description="Proton acceptor; specific for D-alanine" evidence="7">
    <location>
        <position position="51"/>
    </location>
</feature>
<evidence type="ECO:0000256" key="1">
    <source>
        <dbReference type="ARBA" id="ARBA00000316"/>
    </source>
</evidence>
<dbReference type="InterPro" id="IPR000821">
    <property type="entry name" value="Ala_racemase"/>
</dbReference>
<feature type="binding site" evidence="7 9">
    <location>
        <position position="329"/>
    </location>
    <ligand>
        <name>substrate</name>
    </ligand>
</feature>
<dbReference type="GO" id="GO:0005829">
    <property type="term" value="C:cytosol"/>
    <property type="evidence" value="ECO:0007669"/>
    <property type="project" value="TreeGrafter"/>
</dbReference>
<reference evidence="12 13" key="1">
    <citation type="submission" date="2020-08" db="EMBL/GenBank/DDBJ databases">
        <title>Genome sequencing of Purple Non-Sulfur Bacteria from various extreme environments.</title>
        <authorList>
            <person name="Mayer M."/>
        </authorList>
    </citation>
    <scope>NUCLEOTIDE SEQUENCE [LARGE SCALE GENOMIC DNA]</scope>
    <source>
        <strain evidence="12 13">JA131</strain>
    </source>
</reference>
<dbReference type="RefSeq" id="WP_343058519.1">
    <property type="nucleotide sequence ID" value="NZ_JACIGK010000003.1"/>
</dbReference>
<evidence type="ECO:0000256" key="2">
    <source>
        <dbReference type="ARBA" id="ARBA00001933"/>
    </source>
</evidence>
<keyword evidence="6 7" id="KW-0413">Isomerase</keyword>
<gene>
    <name evidence="12" type="ORF">GGD89_000589</name>
</gene>
<dbReference type="InterPro" id="IPR020622">
    <property type="entry name" value="Ala_racemase_pyridoxalP-BS"/>
</dbReference>
<dbReference type="PANTHER" id="PTHR30511:SF0">
    <property type="entry name" value="ALANINE RACEMASE, CATABOLIC-RELATED"/>
    <property type="match status" value="1"/>
</dbReference>
<dbReference type="GO" id="GO:0008784">
    <property type="term" value="F:alanine racemase activity"/>
    <property type="evidence" value="ECO:0007669"/>
    <property type="project" value="UniProtKB-UniRule"/>
</dbReference>
<feature type="modified residue" description="N6-(pyridoxal phosphate)lysine" evidence="7 8">
    <location>
        <position position="51"/>
    </location>
</feature>
<keyword evidence="13" id="KW-1185">Reference proteome</keyword>
<feature type="active site" description="Proton acceptor; specific for L-alanine" evidence="7">
    <location>
        <position position="281"/>
    </location>
</feature>
<dbReference type="Pfam" id="PF01168">
    <property type="entry name" value="Ala_racemase_N"/>
    <property type="match status" value="1"/>
</dbReference>
<dbReference type="Gene3D" id="2.40.37.10">
    <property type="entry name" value="Lyase, Ornithine Decarboxylase, Chain A, domain 1"/>
    <property type="match status" value="1"/>
</dbReference>
<sequence>MTAPFPIPGAAPSFAPAAGGVLTVVLDAVAENWRRLRDRLRPGCVCGGVVKANGYGLGAAPVARALHGAGCRDLFVAQLDEGLRLAAAVPSDARVFVLSGPGPGTEAAFSAAGLVPVLNTLDQVTAWSAHARRDPPTPARLRGGRAPAAIQVDTGMTRVGLSGDDLDHLLRADASPLAAFDVVLVMSHLACADTPGHPLNAAQIAAFAAVRDRFPGVPGSLANSSGLFLGQETHHDLARPGVALYGVNPTPGRPNPMVPVIRLQGRILQVRRVDAPSTVGYGATHRAGAGTRIATVGIGYADGLPRASSGQIVGHAAETPLPLIGRVSMDLTTFDITAAGNHPDVCPGGLIDLIGPHTTVDDLAARAGTIGYEVLTGLGPRYARRYLDRPMRPGPRPGTPAEDRPA</sequence>
<dbReference type="InterPro" id="IPR029066">
    <property type="entry name" value="PLP-binding_barrel"/>
</dbReference>
<feature type="binding site" evidence="7 9">
    <location>
        <position position="158"/>
    </location>
    <ligand>
        <name>substrate</name>
    </ligand>
</feature>
<keyword evidence="5 7" id="KW-0663">Pyridoxal phosphate</keyword>
<evidence type="ECO:0000313" key="13">
    <source>
        <dbReference type="Proteomes" id="UP000554286"/>
    </source>
</evidence>